<evidence type="ECO:0000313" key="13">
    <source>
        <dbReference type="Proteomes" id="UP000494106"/>
    </source>
</evidence>
<dbReference type="AlphaFoldDB" id="A0A8S1B729"/>
<keyword evidence="6" id="KW-0325">Glycoprotein</keyword>
<keyword evidence="2 9" id="KW-0732">Signal</keyword>
<comment type="caution">
    <text evidence="12">The sequence shown here is derived from an EMBL/GenBank/DDBJ whole genome shotgun (WGS) entry which is preliminary data.</text>
</comment>
<dbReference type="InterPro" id="IPR025483">
    <property type="entry name" value="Lipase_euk"/>
</dbReference>
<accession>A0A8S1B729</accession>
<dbReference type="OrthoDB" id="9974421at2759"/>
<evidence type="ECO:0000313" key="14">
    <source>
        <dbReference type="Proteomes" id="UP000494256"/>
    </source>
</evidence>
<dbReference type="InterPro" id="IPR029058">
    <property type="entry name" value="AB_hydrolase_fold"/>
</dbReference>
<feature type="domain" description="Partial AB-hydrolase lipase" evidence="10">
    <location>
        <begin position="52"/>
        <end position="110"/>
    </location>
</feature>
<sequence>MKVKVITLLGLIALASARKSPNADYVKELLQSQPALRVSTDIEADSQLDVPGLIRRYGYPQETHRVTTADGYILELHRIPTGRDNFNEPGPRPVAFLMHGLLSSSADFLVLGPGTALGYALAEAGYDVWLGNARGNYYSRNHRTMNPDSILNQNFWEFSWDQIGNYDLPAFVDYILTVTRQEKLHYIGHSQGGTTFLVLNSLRPEYSEKFISFQGLAPASFFDNNDFSVFNGLAPFENVIENMAFTTRNAEIFGDRAFAQWFYSTLCTNTIFEGVCNFGIGQILGQSVNTTMLPLLLAHAPAGASIRQVAHYGQVIRFRAFRRYNYNALRNLAVYGRISPPEYDLSNVKVPTYLHYGENDREVNFRDIYTLAGKLPNTVGLFKVGRDTFNHYDFIWASDAKELLFPKLLACMKNAENML</sequence>
<comment type="similarity">
    <text evidence="1 7">Belongs to the AB hydrolase superfamily. Lipase family.</text>
</comment>
<evidence type="ECO:0000313" key="11">
    <source>
        <dbReference type="EMBL" id="CAB3223619.1"/>
    </source>
</evidence>
<dbReference type="EMBL" id="CADEBC010000561">
    <property type="protein sequence ID" value="CAB3253940.1"/>
    <property type="molecule type" value="Genomic_DNA"/>
</dbReference>
<organism evidence="12 13">
    <name type="scientific">Arctia plantaginis</name>
    <name type="common">Wood tiger moth</name>
    <name type="synonym">Phalaena plantaginis</name>
    <dbReference type="NCBI Taxonomy" id="874455"/>
    <lineage>
        <taxon>Eukaryota</taxon>
        <taxon>Metazoa</taxon>
        <taxon>Ecdysozoa</taxon>
        <taxon>Arthropoda</taxon>
        <taxon>Hexapoda</taxon>
        <taxon>Insecta</taxon>
        <taxon>Pterygota</taxon>
        <taxon>Neoptera</taxon>
        <taxon>Endopterygota</taxon>
        <taxon>Lepidoptera</taxon>
        <taxon>Glossata</taxon>
        <taxon>Ditrysia</taxon>
        <taxon>Noctuoidea</taxon>
        <taxon>Erebidae</taxon>
        <taxon>Arctiinae</taxon>
        <taxon>Arctia</taxon>
    </lineage>
</organism>
<feature type="active site" description="Charge relay system" evidence="8">
    <location>
        <position position="360"/>
    </location>
</feature>
<evidence type="ECO:0000259" key="10">
    <source>
        <dbReference type="Pfam" id="PF04083"/>
    </source>
</evidence>
<keyword evidence="4 7" id="KW-0442">Lipid degradation</keyword>
<feature type="active site" description="Nucleophile" evidence="8">
    <location>
        <position position="190"/>
    </location>
</feature>
<dbReference type="EMBL" id="CADEBD010000171">
    <property type="protein sequence ID" value="CAB3223619.1"/>
    <property type="molecule type" value="Genomic_DNA"/>
</dbReference>
<dbReference type="SUPFAM" id="SSF53474">
    <property type="entry name" value="alpha/beta-Hydrolases"/>
    <property type="match status" value="1"/>
</dbReference>
<dbReference type="Gene3D" id="3.40.50.1820">
    <property type="entry name" value="alpha/beta hydrolase"/>
    <property type="match status" value="1"/>
</dbReference>
<evidence type="ECO:0000256" key="1">
    <source>
        <dbReference type="ARBA" id="ARBA00010701"/>
    </source>
</evidence>
<evidence type="ECO:0000256" key="5">
    <source>
        <dbReference type="ARBA" id="ARBA00023098"/>
    </source>
</evidence>
<evidence type="ECO:0000313" key="12">
    <source>
        <dbReference type="EMBL" id="CAB3253940.1"/>
    </source>
</evidence>
<dbReference type="PIRSF" id="PIRSF000862">
    <property type="entry name" value="Steryl_ester_lip"/>
    <property type="match status" value="1"/>
</dbReference>
<proteinExistence type="inferred from homology"/>
<protein>
    <recommendedName>
        <fullName evidence="7">Lipase</fullName>
    </recommendedName>
</protein>
<evidence type="ECO:0000256" key="6">
    <source>
        <dbReference type="ARBA" id="ARBA00023180"/>
    </source>
</evidence>
<evidence type="ECO:0000256" key="3">
    <source>
        <dbReference type="ARBA" id="ARBA00022801"/>
    </source>
</evidence>
<evidence type="ECO:0000256" key="8">
    <source>
        <dbReference type="PIRSR" id="PIRSR000862-1"/>
    </source>
</evidence>
<feature type="signal peptide" evidence="9">
    <location>
        <begin position="1"/>
        <end position="17"/>
    </location>
</feature>
<evidence type="ECO:0000256" key="7">
    <source>
        <dbReference type="PIRNR" id="PIRNR000862"/>
    </source>
</evidence>
<feature type="chain" id="PRO_5036273160" description="Lipase" evidence="9">
    <location>
        <begin position="18"/>
        <end position="419"/>
    </location>
</feature>
<dbReference type="Proteomes" id="UP000494256">
    <property type="component" value="Unassembled WGS sequence"/>
</dbReference>
<keyword evidence="3 7" id="KW-0378">Hydrolase</keyword>
<dbReference type="Pfam" id="PF04083">
    <property type="entry name" value="Abhydro_lipase"/>
    <property type="match status" value="1"/>
</dbReference>
<evidence type="ECO:0000256" key="9">
    <source>
        <dbReference type="SAM" id="SignalP"/>
    </source>
</evidence>
<dbReference type="InterPro" id="IPR006693">
    <property type="entry name" value="AB_hydrolase_lipase"/>
</dbReference>
<dbReference type="GO" id="GO:0016042">
    <property type="term" value="P:lipid catabolic process"/>
    <property type="evidence" value="ECO:0007669"/>
    <property type="project" value="UniProtKB-KW"/>
</dbReference>
<keyword evidence="5" id="KW-0443">Lipid metabolism</keyword>
<dbReference type="Proteomes" id="UP000494106">
    <property type="component" value="Unassembled WGS sequence"/>
</dbReference>
<dbReference type="PANTHER" id="PTHR11005">
    <property type="entry name" value="LYSOSOMAL ACID LIPASE-RELATED"/>
    <property type="match status" value="1"/>
</dbReference>
<feature type="active site" description="Charge relay system" evidence="8">
    <location>
        <position position="391"/>
    </location>
</feature>
<dbReference type="FunFam" id="3.40.50.1820:FF:000057">
    <property type="entry name" value="Lipase"/>
    <property type="match status" value="1"/>
</dbReference>
<reference evidence="13 14" key="1">
    <citation type="submission" date="2020-04" db="EMBL/GenBank/DDBJ databases">
        <authorList>
            <person name="Wallbank WR R."/>
            <person name="Pardo Diaz C."/>
            <person name="Kozak K."/>
            <person name="Martin S."/>
            <person name="Jiggins C."/>
            <person name="Moest M."/>
            <person name="Warren A I."/>
            <person name="Byers J.R.P. K."/>
            <person name="Montejo-Kovacevich G."/>
            <person name="Yen C E."/>
        </authorList>
    </citation>
    <scope>NUCLEOTIDE SEQUENCE [LARGE SCALE GENOMIC DNA]</scope>
</reference>
<evidence type="ECO:0000256" key="4">
    <source>
        <dbReference type="ARBA" id="ARBA00022963"/>
    </source>
</evidence>
<gene>
    <name evidence="12" type="ORF">APLA_LOCUS14353</name>
    <name evidence="11" type="ORF">APLA_LOCUS1496</name>
</gene>
<evidence type="ECO:0000256" key="2">
    <source>
        <dbReference type="ARBA" id="ARBA00022729"/>
    </source>
</evidence>
<name>A0A8S1B729_ARCPL</name>
<dbReference type="GO" id="GO:0016788">
    <property type="term" value="F:hydrolase activity, acting on ester bonds"/>
    <property type="evidence" value="ECO:0007669"/>
    <property type="project" value="InterPro"/>
</dbReference>
<keyword evidence="13" id="KW-1185">Reference proteome</keyword>